<dbReference type="PANTHER" id="PTHR36978">
    <property type="entry name" value="P-LOOP CONTAINING NUCLEOTIDE TRIPHOSPHATE HYDROLASE"/>
    <property type="match status" value="1"/>
</dbReference>
<keyword evidence="2" id="KW-1185">Reference proteome</keyword>
<dbReference type="AlphaFoldDB" id="A0A1B1YWX3"/>
<dbReference type="Proteomes" id="UP000092952">
    <property type="component" value="Chromosome"/>
</dbReference>
<dbReference type="STRING" id="1810504.PG2T_14560"/>
<sequence>MSGTARLDVIGVGLGRTGTASLKLALEQLGFGPCHHMLELFQRPGDAARWQARARGEAVGWDELLGGFRSTVDWPSVHFWRELVHDFPNAKIILSVRDPEFWYDSISNTIFKALEQPLPQQDDAARGQRVMAKDIIVERAFDNRPLDKAHVLGRYAAHNAEVQRSVPAGRLLTYDVSQGWEPLCRFLGVPVPATPFPSANRRDEFHHGPGRQRD</sequence>
<evidence type="ECO:0000313" key="1">
    <source>
        <dbReference type="EMBL" id="ANX05282.1"/>
    </source>
</evidence>
<dbReference type="InterPro" id="IPR027417">
    <property type="entry name" value="P-loop_NTPase"/>
</dbReference>
<dbReference type="EMBL" id="CP014671">
    <property type="protein sequence ID" value="ANX05282.1"/>
    <property type="molecule type" value="Genomic_DNA"/>
</dbReference>
<dbReference type="KEGG" id="gbi:PG2T_14560"/>
<dbReference type="InParanoid" id="A0A1B1YWX3"/>
<proteinExistence type="predicted"/>
<dbReference type="Gene3D" id="3.40.50.300">
    <property type="entry name" value="P-loop containing nucleotide triphosphate hydrolases"/>
    <property type="match status" value="1"/>
</dbReference>
<evidence type="ECO:0000313" key="2">
    <source>
        <dbReference type="Proteomes" id="UP000092952"/>
    </source>
</evidence>
<dbReference type="Pfam" id="PF17784">
    <property type="entry name" value="Sulfotransfer_4"/>
    <property type="match status" value="1"/>
</dbReference>
<dbReference type="InterPro" id="IPR040632">
    <property type="entry name" value="Sulfotransfer_4"/>
</dbReference>
<evidence type="ECO:0008006" key="3">
    <source>
        <dbReference type="Google" id="ProtNLM"/>
    </source>
</evidence>
<dbReference type="SUPFAM" id="SSF52540">
    <property type="entry name" value="P-loop containing nucleoside triphosphate hydrolases"/>
    <property type="match status" value="1"/>
</dbReference>
<reference evidence="2" key="1">
    <citation type="submission" date="2016-03" db="EMBL/GenBank/DDBJ databases">
        <title>Complete genome sequence of Solimmundus cernigliae, representing a novel lineage of polycyclic aromatic hydrocarbon degraders within the Gammaproteobacteria.</title>
        <authorList>
            <person name="Singleton D.R."/>
            <person name="Dickey A.N."/>
            <person name="Scholl E.H."/>
            <person name="Wright F.A."/>
            <person name="Aitken M.D."/>
        </authorList>
    </citation>
    <scope>NUCLEOTIDE SEQUENCE [LARGE SCALE GENOMIC DNA]</scope>
    <source>
        <strain evidence="2">TR3.2</strain>
    </source>
</reference>
<gene>
    <name evidence="1" type="ORF">PG2T_14560</name>
</gene>
<dbReference type="OrthoDB" id="7855297at2"/>
<protein>
    <recommendedName>
        <fullName evidence="3">Sulfotransferase family protein</fullName>
    </recommendedName>
</protein>
<dbReference type="RefSeq" id="WP_068807111.1">
    <property type="nucleotide sequence ID" value="NZ_CP014671.1"/>
</dbReference>
<dbReference type="PANTHER" id="PTHR36978:SF4">
    <property type="entry name" value="P-LOOP CONTAINING NUCLEOSIDE TRIPHOSPHATE HYDROLASE PROTEIN"/>
    <property type="match status" value="1"/>
</dbReference>
<name>A0A1B1YWX3_9GAMM</name>
<accession>A0A1B1YWX3</accession>
<organism evidence="1 2">
    <name type="scientific">Immundisolibacter cernigliae</name>
    <dbReference type="NCBI Taxonomy" id="1810504"/>
    <lineage>
        <taxon>Bacteria</taxon>
        <taxon>Pseudomonadati</taxon>
        <taxon>Pseudomonadota</taxon>
        <taxon>Gammaproteobacteria</taxon>
        <taxon>Immundisolibacterales</taxon>
        <taxon>Immundisolibacteraceae</taxon>
        <taxon>Immundisolibacter</taxon>
    </lineage>
</organism>